<proteinExistence type="inferred from homology"/>
<gene>
    <name evidence="5" type="primary">ubiC</name>
    <name evidence="6" type="ORF">ACFPTN_13440</name>
</gene>
<dbReference type="Proteomes" id="UP001595974">
    <property type="component" value="Unassembled WGS sequence"/>
</dbReference>
<dbReference type="EC" id="4.1.3.40" evidence="5"/>
<keyword evidence="7" id="KW-1185">Reference proteome</keyword>
<comment type="caution">
    <text evidence="5">Lacks conserved residue(s) required for the propagation of feature annotation.</text>
</comment>
<evidence type="ECO:0000256" key="4">
    <source>
        <dbReference type="ARBA" id="ARBA00023317"/>
    </source>
</evidence>
<sequence>MRTRLHRETWRPAPPRAGVPSALIPWLTDPASLTSRIRARCTHFAVRLLFQGPGSARLDEAALLGLRAGERVWVREVLLLADGRPVVFGRSLLPRRNVRGAWNLFHGMGSRPLGEALFADPAISRSPLSCMRFDARDARYHRARSALAVHDGAPLPRQSWARRSLFRLHGRALLVSEFFLPAIFDLPR</sequence>
<evidence type="ECO:0000313" key="6">
    <source>
        <dbReference type="EMBL" id="MFC5770381.1"/>
    </source>
</evidence>
<comment type="caution">
    <text evidence="6">The sequence shown here is derived from an EMBL/GenBank/DDBJ whole genome shotgun (WGS) entry which is preliminary data.</text>
</comment>
<comment type="function">
    <text evidence="5">Removes the pyruvyl group from chorismate, with concomitant aromatization of the ring, to provide 4-hydroxybenzoate (4HB) for the ubiquinone pathway.</text>
</comment>
<evidence type="ECO:0000313" key="7">
    <source>
        <dbReference type="Proteomes" id="UP001595974"/>
    </source>
</evidence>
<comment type="similarity">
    <text evidence="5">Belongs to the UbiC family.</text>
</comment>
<keyword evidence="1 5" id="KW-0963">Cytoplasm</keyword>
<dbReference type="PANTHER" id="PTHR38683:SF1">
    <property type="entry name" value="CHORISMATE PYRUVATE-LYASE"/>
    <property type="match status" value="1"/>
</dbReference>
<evidence type="ECO:0000256" key="1">
    <source>
        <dbReference type="ARBA" id="ARBA00022490"/>
    </source>
</evidence>
<evidence type="ECO:0000256" key="2">
    <source>
        <dbReference type="ARBA" id="ARBA00022688"/>
    </source>
</evidence>
<dbReference type="EMBL" id="JBHSOG010000049">
    <property type="protein sequence ID" value="MFC5770381.1"/>
    <property type="molecule type" value="Genomic_DNA"/>
</dbReference>
<protein>
    <recommendedName>
        <fullName evidence="5">Probable chorismate pyruvate-lyase</fullName>
        <shortName evidence="5">CL</shortName>
        <shortName evidence="5">CPL</shortName>
        <ecNumber evidence="5">4.1.3.40</ecNumber>
    </recommendedName>
</protein>
<keyword evidence="3 5" id="KW-0456">Lyase</keyword>
<keyword evidence="2 5" id="KW-0831">Ubiquinone biosynthesis</keyword>
<dbReference type="Gene3D" id="3.40.1410.10">
    <property type="entry name" value="Chorismate lyase-like"/>
    <property type="match status" value="1"/>
</dbReference>
<feature type="binding site" evidence="5">
    <location>
        <position position="113"/>
    </location>
    <ligand>
        <name>substrate</name>
    </ligand>
</feature>
<dbReference type="RefSeq" id="WP_096449863.1">
    <property type="nucleotide sequence ID" value="NZ_JBHSOG010000049.1"/>
</dbReference>
<name>A0ABW1ATR4_9RHOO</name>
<evidence type="ECO:0000256" key="3">
    <source>
        <dbReference type="ARBA" id="ARBA00023239"/>
    </source>
</evidence>
<dbReference type="SUPFAM" id="SSF64288">
    <property type="entry name" value="Chorismate lyase-like"/>
    <property type="match status" value="1"/>
</dbReference>
<dbReference type="InterPro" id="IPR028978">
    <property type="entry name" value="Chorismate_lyase_/UTRA_dom_sf"/>
</dbReference>
<feature type="binding site" evidence="5">
    <location>
        <position position="75"/>
    </location>
    <ligand>
        <name>substrate</name>
    </ligand>
</feature>
<comment type="pathway">
    <text evidence="5">Cofactor biosynthesis; ubiquinone biosynthesis.</text>
</comment>
<organism evidence="6 7">
    <name type="scientific">Thauera sinica</name>
    <dbReference type="NCBI Taxonomy" id="2665146"/>
    <lineage>
        <taxon>Bacteria</taxon>
        <taxon>Pseudomonadati</taxon>
        <taxon>Pseudomonadota</taxon>
        <taxon>Betaproteobacteria</taxon>
        <taxon>Rhodocyclales</taxon>
        <taxon>Zoogloeaceae</taxon>
        <taxon>Thauera</taxon>
    </lineage>
</organism>
<keyword evidence="4 5" id="KW-0670">Pyruvate</keyword>
<dbReference type="GO" id="GO:0016829">
    <property type="term" value="F:lyase activity"/>
    <property type="evidence" value="ECO:0007669"/>
    <property type="project" value="UniProtKB-KW"/>
</dbReference>
<feature type="binding site" evidence="5">
    <location>
        <position position="177"/>
    </location>
    <ligand>
        <name>substrate</name>
    </ligand>
</feature>
<dbReference type="PANTHER" id="PTHR38683">
    <property type="entry name" value="CHORISMATE PYRUVATE-LYASE"/>
    <property type="match status" value="1"/>
</dbReference>
<accession>A0ABW1ATR4</accession>
<comment type="subcellular location">
    <subcellularLocation>
        <location evidence="5">Cytoplasm</location>
    </subcellularLocation>
</comment>
<dbReference type="InterPro" id="IPR007440">
    <property type="entry name" value="Chorismate--pyruvate_lyase"/>
</dbReference>
<reference evidence="7" key="1">
    <citation type="journal article" date="2019" name="Int. J. Syst. Evol. Microbiol.">
        <title>The Global Catalogue of Microorganisms (GCM) 10K type strain sequencing project: providing services to taxonomists for standard genome sequencing and annotation.</title>
        <authorList>
            <consortium name="The Broad Institute Genomics Platform"/>
            <consortium name="The Broad Institute Genome Sequencing Center for Infectious Disease"/>
            <person name="Wu L."/>
            <person name="Ma J."/>
        </authorList>
    </citation>
    <scope>NUCLEOTIDE SEQUENCE [LARGE SCALE GENOMIC DNA]</scope>
    <source>
        <strain evidence="7">SHR3</strain>
    </source>
</reference>
<dbReference type="HAMAP" id="MF_01632">
    <property type="entry name" value="UbiC"/>
    <property type="match status" value="1"/>
</dbReference>
<evidence type="ECO:0000256" key="5">
    <source>
        <dbReference type="HAMAP-Rule" id="MF_01632"/>
    </source>
</evidence>
<comment type="catalytic activity">
    <reaction evidence="5">
        <text>chorismate = 4-hydroxybenzoate + pyruvate</text>
        <dbReference type="Rhea" id="RHEA:16505"/>
        <dbReference type="ChEBI" id="CHEBI:15361"/>
        <dbReference type="ChEBI" id="CHEBI:17879"/>
        <dbReference type="ChEBI" id="CHEBI:29748"/>
        <dbReference type="EC" id="4.1.3.40"/>
    </reaction>
</comment>
<dbReference type="Pfam" id="PF04345">
    <property type="entry name" value="Chor_lyase"/>
    <property type="match status" value="1"/>
</dbReference>